<name>A0ABV2WHT7_9NOCA</name>
<protein>
    <submittedName>
        <fullName evidence="3">Pyridoxamine 5'-phosphate oxidase family protein</fullName>
    </submittedName>
</protein>
<evidence type="ECO:0000313" key="4">
    <source>
        <dbReference type="Proteomes" id="UP001550628"/>
    </source>
</evidence>
<feature type="domain" description="Pyridoxamine 5'-phosphate oxidase N-terminal" evidence="2">
    <location>
        <begin position="31"/>
        <end position="151"/>
    </location>
</feature>
<evidence type="ECO:0000259" key="2">
    <source>
        <dbReference type="Pfam" id="PF01243"/>
    </source>
</evidence>
<dbReference type="PANTHER" id="PTHR35176:SF4">
    <property type="entry name" value="PYRIDOXAMINE 5'-PHOSPHATE OXIDASE-RELATED FMN-BINDING"/>
    <property type="match status" value="1"/>
</dbReference>
<reference evidence="3 4" key="1">
    <citation type="submission" date="2024-06" db="EMBL/GenBank/DDBJ databases">
        <title>The Natural Products Discovery Center: Release of the First 8490 Sequenced Strains for Exploring Actinobacteria Biosynthetic Diversity.</title>
        <authorList>
            <person name="Kalkreuter E."/>
            <person name="Kautsar S.A."/>
            <person name="Yang D."/>
            <person name="Bader C.D."/>
            <person name="Teijaro C.N."/>
            <person name="Fluegel L."/>
            <person name="Davis C.M."/>
            <person name="Simpson J.R."/>
            <person name="Lauterbach L."/>
            <person name="Steele A.D."/>
            <person name="Gui C."/>
            <person name="Meng S."/>
            <person name="Li G."/>
            <person name="Viehrig K."/>
            <person name="Ye F."/>
            <person name="Su P."/>
            <person name="Kiefer A.F."/>
            <person name="Nichols A."/>
            <person name="Cepeda A.J."/>
            <person name="Yan W."/>
            <person name="Fan B."/>
            <person name="Jiang Y."/>
            <person name="Adhikari A."/>
            <person name="Zheng C.-J."/>
            <person name="Schuster L."/>
            <person name="Cowan T.M."/>
            <person name="Smanski M.J."/>
            <person name="Chevrette M.G."/>
            <person name="De Carvalho L.P.S."/>
            <person name="Shen B."/>
        </authorList>
    </citation>
    <scope>NUCLEOTIDE SEQUENCE [LARGE SCALE GENOMIC DNA]</scope>
    <source>
        <strain evidence="3 4">NPDC019708</strain>
    </source>
</reference>
<dbReference type="Proteomes" id="UP001550628">
    <property type="component" value="Unassembled WGS sequence"/>
</dbReference>
<keyword evidence="4" id="KW-1185">Reference proteome</keyword>
<evidence type="ECO:0000256" key="1">
    <source>
        <dbReference type="ARBA" id="ARBA00023002"/>
    </source>
</evidence>
<proteinExistence type="predicted"/>
<dbReference type="InterPro" id="IPR012349">
    <property type="entry name" value="Split_barrel_FMN-bd"/>
</dbReference>
<gene>
    <name evidence="3" type="ORF">ABZ510_01115</name>
</gene>
<dbReference type="SUPFAM" id="SSF50475">
    <property type="entry name" value="FMN-binding split barrel"/>
    <property type="match status" value="1"/>
</dbReference>
<dbReference type="InterPro" id="IPR011576">
    <property type="entry name" value="Pyridox_Oxase_N"/>
</dbReference>
<organism evidence="3 4">
    <name type="scientific">Nocardia rhamnosiphila</name>
    <dbReference type="NCBI Taxonomy" id="426716"/>
    <lineage>
        <taxon>Bacteria</taxon>
        <taxon>Bacillati</taxon>
        <taxon>Actinomycetota</taxon>
        <taxon>Actinomycetes</taxon>
        <taxon>Mycobacteriales</taxon>
        <taxon>Nocardiaceae</taxon>
        <taxon>Nocardia</taxon>
    </lineage>
</organism>
<dbReference type="PANTHER" id="PTHR35176">
    <property type="entry name" value="HEME OXYGENASE HI_0854-RELATED"/>
    <property type="match status" value="1"/>
</dbReference>
<dbReference type="EMBL" id="JBEYBF010000001">
    <property type="protein sequence ID" value="MEU1950434.1"/>
    <property type="molecule type" value="Genomic_DNA"/>
</dbReference>
<dbReference type="InterPro" id="IPR052019">
    <property type="entry name" value="F420H2_bilvrd_red/Heme_oxyg"/>
</dbReference>
<dbReference type="Gene3D" id="2.30.110.10">
    <property type="entry name" value="Electron Transport, Fmn-binding Protein, Chain A"/>
    <property type="match status" value="1"/>
</dbReference>
<evidence type="ECO:0000313" key="3">
    <source>
        <dbReference type="EMBL" id="MEU1950434.1"/>
    </source>
</evidence>
<comment type="caution">
    <text evidence="3">The sequence shown here is derived from an EMBL/GenBank/DDBJ whole genome shotgun (WGS) entry which is preliminary data.</text>
</comment>
<accession>A0ABV2WHT7</accession>
<sequence length="179" mass="19370">MPIAELLFDATDATPMSLDESTIVPWDRAIECLAAASKAWLATVRPSGHPHVMPVMPVWADDAALFTTRPSSTKGRNLARNPHCVLTVSGGELDLVIEGAATRMRDSGVLRQASAAFAARYGWELTMRDGVVFDDGLPGSPEYGFYRISPVRAFGYGVDGLTATRWRFDRARAEGGAAR</sequence>
<dbReference type="Pfam" id="PF01243">
    <property type="entry name" value="PNPOx_N"/>
    <property type="match status" value="1"/>
</dbReference>
<dbReference type="RefSeq" id="WP_356954596.1">
    <property type="nucleotide sequence ID" value="NZ_JBEYBD010000002.1"/>
</dbReference>
<keyword evidence="1" id="KW-0560">Oxidoreductase</keyword>